<keyword evidence="3 7" id="KW-0813">Transport</keyword>
<evidence type="ECO:0000256" key="7">
    <source>
        <dbReference type="PROSITE-ProRule" id="PRU00644"/>
    </source>
</evidence>
<comment type="caution">
    <text evidence="11">The sequence shown here is derived from an EMBL/GenBank/DDBJ whole genome shotgun (WGS) entry which is preliminary data.</text>
</comment>
<dbReference type="GO" id="GO:0000813">
    <property type="term" value="C:ESCRT I complex"/>
    <property type="evidence" value="ECO:0007669"/>
    <property type="project" value="TreeGrafter"/>
</dbReference>
<keyword evidence="6" id="KW-0175">Coiled coil</keyword>
<feature type="domain" description="UEV" evidence="10">
    <location>
        <begin position="16"/>
        <end position="156"/>
    </location>
</feature>
<dbReference type="PROSITE" id="PS51322">
    <property type="entry name" value="UEV"/>
    <property type="match status" value="1"/>
</dbReference>
<organism evidence="11 12">
    <name type="scientific">Zygosaccharomyces mellis</name>
    <dbReference type="NCBI Taxonomy" id="42258"/>
    <lineage>
        <taxon>Eukaryota</taxon>
        <taxon>Fungi</taxon>
        <taxon>Dikarya</taxon>
        <taxon>Ascomycota</taxon>
        <taxon>Saccharomycotina</taxon>
        <taxon>Saccharomycetes</taxon>
        <taxon>Saccharomycetales</taxon>
        <taxon>Saccharomycetaceae</taxon>
        <taxon>Zygosaccharomyces</taxon>
    </lineage>
</organism>
<evidence type="ECO:0000256" key="3">
    <source>
        <dbReference type="ARBA" id="ARBA00022448"/>
    </source>
</evidence>
<evidence type="ECO:0000313" key="12">
    <source>
        <dbReference type="Proteomes" id="UP000301737"/>
    </source>
</evidence>
<evidence type="ECO:0000313" key="11">
    <source>
        <dbReference type="EMBL" id="GCE99343.1"/>
    </source>
</evidence>
<dbReference type="InterPro" id="IPR016135">
    <property type="entry name" value="UBQ-conjugating_enzyme/RWD"/>
</dbReference>
<keyword evidence="5 7" id="KW-0653">Protein transport</keyword>
<evidence type="ECO:0000259" key="10">
    <source>
        <dbReference type="PROSITE" id="PS51322"/>
    </source>
</evidence>
<evidence type="ECO:0000256" key="1">
    <source>
        <dbReference type="ARBA" id="ARBA00004177"/>
    </source>
</evidence>
<dbReference type="SUPFAM" id="SSF140111">
    <property type="entry name" value="Endosomal sorting complex assembly domain"/>
    <property type="match status" value="1"/>
</dbReference>
<dbReference type="GO" id="GO:0072666">
    <property type="term" value="P:establishment of protein localization to vacuole"/>
    <property type="evidence" value="ECO:0007669"/>
    <property type="project" value="UniProtKB-ARBA"/>
</dbReference>
<dbReference type="Pfam" id="PF05743">
    <property type="entry name" value="UEV"/>
    <property type="match status" value="1"/>
</dbReference>
<dbReference type="Gene3D" id="3.10.110.10">
    <property type="entry name" value="Ubiquitin Conjugating Enzyme"/>
    <property type="match status" value="1"/>
</dbReference>
<dbReference type="SUPFAM" id="SSF54495">
    <property type="entry name" value="UBC-like"/>
    <property type="match status" value="1"/>
</dbReference>
<evidence type="ECO:0000256" key="2">
    <source>
        <dbReference type="ARBA" id="ARBA00009594"/>
    </source>
</evidence>
<evidence type="ECO:0000256" key="4">
    <source>
        <dbReference type="ARBA" id="ARBA00022753"/>
    </source>
</evidence>
<comment type="similarity">
    <text evidence="2">Belongs to the ubiquitin-conjugating enzyme family. UEV subfamily.</text>
</comment>
<evidence type="ECO:0000256" key="5">
    <source>
        <dbReference type="ARBA" id="ARBA00022927"/>
    </source>
</evidence>
<accession>A0A4C2E6G4</accession>
<dbReference type="GO" id="GO:0043162">
    <property type="term" value="P:ubiquitin-dependent protein catabolic process via the multivesicular body sorting pathway"/>
    <property type="evidence" value="ECO:0007669"/>
    <property type="project" value="UniProtKB-ARBA"/>
</dbReference>
<keyword evidence="4" id="KW-0967">Endosome</keyword>
<dbReference type="Gene3D" id="6.10.140.820">
    <property type="match status" value="1"/>
</dbReference>
<sequence length="409" mass="46567">MVPASNGESFVSIPQPVINWLFKVIQPIYHDKKTTFHDAVVILNYYRQLRPRTRVYTDSNGISELLLCIYGKPEIESPVSLLIWIPRSYPLEHPIVYVDLESLKDSKISPGKHVDPNGMMTLPIFEKWDADTCNLLHVVQECVKICRYDHVVDPITFDDQGTYLTLPLKLPSNPDEEIPKPPLPKKTSLQNSPSNFFGVPSNIPVKAPIEVLPAEAPPVLPKKPLVVPSLDLLDSVANENADHTHKAVLGDLQHALNEMSEEDITYINEHLQKRKLAIASAYQQFESMYKYEADALKNIQESIELTKASLQGEITLIQKHFNKIELYEKENGEEIDPSSLVTTQNDALDQLYELVARDYALSDTMHVLARLLNRDTVNLDVFVKKTRQLGRDQFFTRMHIQKIAESLKH</sequence>
<dbReference type="CDD" id="cd11685">
    <property type="entry name" value="UEV_TSG101-like"/>
    <property type="match status" value="1"/>
</dbReference>
<dbReference type="PANTHER" id="PTHR23306">
    <property type="entry name" value="TUMOR SUSCEPTIBILITY GENE 101 PROTEIN-RELATED"/>
    <property type="match status" value="1"/>
</dbReference>
<dbReference type="AlphaFoldDB" id="A0A4C2E6G4"/>
<dbReference type="GO" id="GO:0006886">
    <property type="term" value="P:intracellular protein transport"/>
    <property type="evidence" value="ECO:0007669"/>
    <property type="project" value="UniProtKB-ARBA"/>
</dbReference>
<dbReference type="InterPro" id="IPR037202">
    <property type="entry name" value="ESCRT_assembly_dom"/>
</dbReference>
<feature type="domain" description="SB" evidence="9">
    <location>
        <begin position="345"/>
        <end position="409"/>
    </location>
</feature>
<dbReference type="Pfam" id="PF09454">
    <property type="entry name" value="Vps23_core"/>
    <property type="match status" value="1"/>
</dbReference>
<reference evidence="11 12" key="1">
    <citation type="submission" date="2019-01" db="EMBL/GenBank/DDBJ databases">
        <title>Draft Genome Sequencing of Zygosaccharomyces mellis Ca-7.</title>
        <authorList>
            <person name="Shiwa Y."/>
            <person name="Kanesaki Y."/>
            <person name="Ishige T."/>
            <person name="Mura K."/>
            <person name="Hori T."/>
            <person name="Tamura T."/>
        </authorList>
    </citation>
    <scope>NUCLEOTIDE SEQUENCE [LARGE SCALE GENOMIC DNA]</scope>
    <source>
        <strain evidence="11 12">Ca-7</strain>
    </source>
</reference>
<feature type="region of interest" description="Disordered" evidence="8">
    <location>
        <begin position="170"/>
        <end position="190"/>
    </location>
</feature>
<proteinExistence type="inferred from homology"/>
<dbReference type="OrthoDB" id="306304at2759"/>
<evidence type="ECO:0000259" key="9">
    <source>
        <dbReference type="PROSITE" id="PS51312"/>
    </source>
</evidence>
<dbReference type="InterPro" id="IPR008883">
    <property type="entry name" value="UEV_N"/>
</dbReference>
<dbReference type="PROSITE" id="PS51312">
    <property type="entry name" value="SB"/>
    <property type="match status" value="1"/>
</dbReference>
<evidence type="ECO:0000256" key="8">
    <source>
        <dbReference type="SAM" id="MobiDB-lite"/>
    </source>
</evidence>
<dbReference type="PANTHER" id="PTHR23306:SF3">
    <property type="entry name" value="TUMOR SUPPRESSOR PROTEIN 101"/>
    <property type="match status" value="1"/>
</dbReference>
<dbReference type="EMBL" id="BIMX01000009">
    <property type="protein sequence ID" value="GCE99343.1"/>
    <property type="molecule type" value="Genomic_DNA"/>
</dbReference>
<comment type="subcellular location">
    <subcellularLocation>
        <location evidence="1">Endosome</location>
    </subcellularLocation>
</comment>
<dbReference type="InterPro" id="IPR052070">
    <property type="entry name" value="ESCRT-I_UEV_domain"/>
</dbReference>
<name>A0A4C2E6G4_9SACH</name>
<gene>
    <name evidence="11" type="ORF">ZYGM_003492</name>
</gene>
<dbReference type="Proteomes" id="UP000301737">
    <property type="component" value="Unassembled WGS sequence"/>
</dbReference>
<keyword evidence="12" id="KW-1185">Reference proteome</keyword>
<evidence type="ECO:0000256" key="6">
    <source>
        <dbReference type="ARBA" id="ARBA00023054"/>
    </source>
</evidence>
<protein>
    <submittedName>
        <fullName evidence="11">Uncharacterized protein</fullName>
    </submittedName>
</protein>
<dbReference type="InterPro" id="IPR017916">
    <property type="entry name" value="SB_dom"/>
</dbReference>
<dbReference type="GO" id="GO:0043130">
    <property type="term" value="F:ubiquitin binding"/>
    <property type="evidence" value="ECO:0007669"/>
    <property type="project" value="TreeGrafter"/>
</dbReference>